<dbReference type="EMBL" id="OOIN01000027">
    <property type="protein sequence ID" value="SPO29265.1"/>
    <property type="molecule type" value="Genomic_DNA"/>
</dbReference>
<feature type="signal peptide" evidence="2">
    <location>
        <begin position="1"/>
        <end position="18"/>
    </location>
</feature>
<evidence type="ECO:0000256" key="1">
    <source>
        <dbReference type="SAM" id="MobiDB-lite"/>
    </source>
</evidence>
<evidence type="ECO:0008006" key="5">
    <source>
        <dbReference type="Google" id="ProtNLM"/>
    </source>
</evidence>
<proteinExistence type="predicted"/>
<keyword evidence="4" id="KW-1185">Reference proteome</keyword>
<evidence type="ECO:0000256" key="2">
    <source>
        <dbReference type="SAM" id="SignalP"/>
    </source>
</evidence>
<protein>
    <recommendedName>
        <fullName evidence="5">Effector family protein Eff1</fullName>
    </recommendedName>
</protein>
<reference evidence="3 4" key="1">
    <citation type="submission" date="2018-03" db="EMBL/GenBank/DDBJ databases">
        <authorList>
            <person name="Guldener U."/>
        </authorList>
    </citation>
    <scope>NUCLEOTIDE SEQUENCE [LARGE SCALE GENOMIC DNA]</scope>
    <source>
        <strain evidence="3 4">NBRC100155</strain>
    </source>
</reference>
<feature type="chain" id="PRO_5022969645" description="Effector family protein Eff1" evidence="2">
    <location>
        <begin position="19"/>
        <end position="317"/>
    </location>
</feature>
<gene>
    <name evidence="3" type="ORF">UTRI_06214</name>
</gene>
<organism evidence="3 4">
    <name type="scientific">Ustilago trichophora</name>
    <dbReference type="NCBI Taxonomy" id="86804"/>
    <lineage>
        <taxon>Eukaryota</taxon>
        <taxon>Fungi</taxon>
        <taxon>Dikarya</taxon>
        <taxon>Basidiomycota</taxon>
        <taxon>Ustilaginomycotina</taxon>
        <taxon>Ustilaginomycetes</taxon>
        <taxon>Ustilaginales</taxon>
        <taxon>Ustilaginaceae</taxon>
        <taxon>Ustilago</taxon>
    </lineage>
</organism>
<accession>A0A5C3EGR5</accession>
<keyword evidence="2" id="KW-0732">Signal</keyword>
<feature type="region of interest" description="Disordered" evidence="1">
    <location>
        <begin position="19"/>
        <end position="57"/>
    </location>
</feature>
<dbReference type="AlphaFoldDB" id="A0A5C3EGR5"/>
<evidence type="ECO:0000313" key="4">
    <source>
        <dbReference type="Proteomes" id="UP000324022"/>
    </source>
</evidence>
<dbReference type="Proteomes" id="UP000324022">
    <property type="component" value="Unassembled WGS sequence"/>
</dbReference>
<evidence type="ECO:0000313" key="3">
    <source>
        <dbReference type="EMBL" id="SPO29265.1"/>
    </source>
</evidence>
<sequence>MRLTLYTILVALFGAVLAPPPTSPQREDSRADETDSLARQYGQASTSVSPEPLALQPGRHFQSTYDTAWHPAIASNALTEVQVQPLGNFRPSLNAVPPSIIVSGAPARARLQTPGAYSPPVDAAAHGRTIFPPYAPYGFRKGVGAPPPQGLLVILPKDRVPTVPPVHSTFLATHLYQGTSTAVPAQHFTEEARKGLIVWSDTIFKQPNVDFYYQYAEEIHPGSLGTERQAFAYMAKQMSAQIFRRIFPEIHADFTKTVPMVWYKSRIGQAAFQSKGEFYLIGVDLVHNIPPNPQASEYIRKYPLRRILDYISTGRWI</sequence>
<name>A0A5C3EGR5_9BASI</name>